<evidence type="ECO:0000256" key="4">
    <source>
        <dbReference type="ARBA" id="ARBA00022679"/>
    </source>
</evidence>
<accession>A0A160T3C6</accession>
<feature type="transmembrane region" description="Helical" evidence="8">
    <location>
        <begin position="383"/>
        <end position="404"/>
    </location>
</feature>
<evidence type="ECO:0000313" key="10">
    <source>
        <dbReference type="EMBL" id="CUS03819.2"/>
    </source>
</evidence>
<evidence type="ECO:0000256" key="8">
    <source>
        <dbReference type="SAM" id="Phobius"/>
    </source>
</evidence>
<feature type="transmembrane region" description="Helical" evidence="8">
    <location>
        <begin position="249"/>
        <end position="269"/>
    </location>
</feature>
<dbReference type="EMBL" id="LN890655">
    <property type="protein sequence ID" value="CUS03819.2"/>
    <property type="molecule type" value="Genomic_DNA"/>
</dbReference>
<feature type="transmembrane region" description="Helical" evidence="8">
    <location>
        <begin position="325"/>
        <end position="346"/>
    </location>
</feature>
<proteinExistence type="predicted"/>
<gene>
    <name evidence="10" type="ORF">CFX0092_A1941</name>
</gene>
<evidence type="ECO:0000259" key="9">
    <source>
        <dbReference type="Pfam" id="PF02366"/>
    </source>
</evidence>
<feature type="transmembrane region" description="Helical" evidence="8">
    <location>
        <begin position="416"/>
        <end position="435"/>
    </location>
</feature>
<evidence type="ECO:0000256" key="1">
    <source>
        <dbReference type="ARBA" id="ARBA00004651"/>
    </source>
</evidence>
<comment type="subcellular location">
    <subcellularLocation>
        <location evidence="1">Cell membrane</location>
        <topology evidence="1">Multi-pass membrane protein</topology>
    </subcellularLocation>
</comment>
<evidence type="ECO:0000256" key="5">
    <source>
        <dbReference type="ARBA" id="ARBA00022692"/>
    </source>
</evidence>
<dbReference type="Proteomes" id="UP000215027">
    <property type="component" value="Chromosome I"/>
</dbReference>
<feature type="transmembrane region" description="Helical" evidence="8">
    <location>
        <begin position="478"/>
        <end position="498"/>
    </location>
</feature>
<dbReference type="InterPro" id="IPR003342">
    <property type="entry name" value="ArnT-like_N"/>
</dbReference>
<keyword evidence="2" id="KW-1003">Cell membrane</keyword>
<feature type="transmembrane region" description="Helical" evidence="8">
    <location>
        <begin position="209"/>
        <end position="237"/>
    </location>
</feature>
<keyword evidence="11" id="KW-1185">Reference proteome</keyword>
<evidence type="ECO:0000313" key="11">
    <source>
        <dbReference type="Proteomes" id="UP000215027"/>
    </source>
</evidence>
<dbReference type="GO" id="GO:0005886">
    <property type="term" value="C:plasma membrane"/>
    <property type="evidence" value="ECO:0007669"/>
    <property type="project" value="UniProtKB-SubCell"/>
</dbReference>
<dbReference type="AlphaFoldDB" id="A0A160T3C6"/>
<keyword evidence="4" id="KW-0808">Transferase</keyword>
<evidence type="ECO:0000256" key="6">
    <source>
        <dbReference type="ARBA" id="ARBA00022989"/>
    </source>
</evidence>
<dbReference type="PANTHER" id="PTHR33908:SF11">
    <property type="entry name" value="MEMBRANE PROTEIN"/>
    <property type="match status" value="1"/>
</dbReference>
<protein>
    <recommendedName>
        <fullName evidence="9">ArnT-like N-terminal domain-containing protein</fullName>
    </recommendedName>
</protein>
<dbReference type="KEGG" id="pbf:CFX0092_A1941"/>
<evidence type="ECO:0000256" key="7">
    <source>
        <dbReference type="ARBA" id="ARBA00023136"/>
    </source>
</evidence>
<feature type="transmembrane region" description="Helical" evidence="8">
    <location>
        <begin position="151"/>
        <end position="171"/>
    </location>
</feature>
<dbReference type="GO" id="GO:0000030">
    <property type="term" value="F:mannosyltransferase activity"/>
    <property type="evidence" value="ECO:0007669"/>
    <property type="project" value="InterPro"/>
</dbReference>
<dbReference type="GO" id="GO:0016763">
    <property type="term" value="F:pentosyltransferase activity"/>
    <property type="evidence" value="ECO:0007669"/>
    <property type="project" value="TreeGrafter"/>
</dbReference>
<feature type="domain" description="ArnT-like N-terminal" evidence="9">
    <location>
        <begin position="130"/>
        <end position="245"/>
    </location>
</feature>
<dbReference type="OrthoDB" id="246802at2"/>
<keyword evidence="7 8" id="KW-0472">Membrane</keyword>
<keyword evidence="6 8" id="KW-1133">Transmembrane helix</keyword>
<dbReference type="PANTHER" id="PTHR33908">
    <property type="entry name" value="MANNOSYLTRANSFERASE YKCB-RELATED"/>
    <property type="match status" value="1"/>
</dbReference>
<dbReference type="InterPro" id="IPR050297">
    <property type="entry name" value="LipidA_mod_glycosyltrf_83"/>
</dbReference>
<organism evidence="10 11">
    <name type="scientific">Candidatus Promineifilum breve</name>
    <dbReference type="NCBI Taxonomy" id="1806508"/>
    <lineage>
        <taxon>Bacteria</taxon>
        <taxon>Bacillati</taxon>
        <taxon>Chloroflexota</taxon>
        <taxon>Ardenticatenia</taxon>
        <taxon>Candidatus Promineifilales</taxon>
        <taxon>Candidatus Promineifilaceae</taxon>
        <taxon>Candidatus Promineifilum</taxon>
    </lineage>
</organism>
<dbReference type="Pfam" id="PF02366">
    <property type="entry name" value="PMT"/>
    <property type="match status" value="1"/>
</dbReference>
<evidence type="ECO:0000256" key="2">
    <source>
        <dbReference type="ARBA" id="ARBA00022475"/>
    </source>
</evidence>
<dbReference type="GO" id="GO:0006493">
    <property type="term" value="P:protein O-linked glycosylation"/>
    <property type="evidence" value="ECO:0007669"/>
    <property type="project" value="InterPro"/>
</dbReference>
<name>A0A160T3C6_9CHLR</name>
<feature type="transmembrane region" description="Helical" evidence="8">
    <location>
        <begin position="125"/>
        <end position="144"/>
    </location>
</feature>
<feature type="transmembrane region" description="Helical" evidence="8">
    <location>
        <begin position="290"/>
        <end position="313"/>
    </location>
</feature>
<sequence length="514" mass="55894">MPEDVIAPTPTTRPDRLIALILFIGLSAVYFMTVGGITSSNDGSHYALLRTMVANRTFALEQFDDFAEGNDVAITPDGRLFSDRPPGTALAAIPFYLLGGPLPDPPAPFPSAAAPSRHDADNPRLPYVLLLPVFAGAGTAALLYDLQRRLGVGRAAALTAVLFFALGTTHWKYSTVLYSHALSAFLVVLAVCLVWRLSGPASGGWGWHALLGFVLGASVVVEYSNALLVIVIGLFWLWRTWPAAVRRPLATVLPLALGGLLPAAFLAWYNTVNFGGPLTLSYAYAINYPWAGAFATTFSFPLLPGLRALLWWGEGGGWCGGPPCVNQGLFLLSPVLLLALPGLFIFRRRQPAAFVLMTALFLIYLLLFAKHHTSHGFTADGRYLMPFLGLLVPALGFALDWLRNRVWRTGVRSEKLGFFIPIPLLVYGLFFLSLGNQARHIATSFNYTFDPALLQSPLGRPENWATFLRSLLPNAPNWPLLLLPLGGVVAVVVVGYMVRNRVLKKKLGFQAPPS</sequence>
<feature type="transmembrane region" description="Helical" evidence="8">
    <location>
        <begin position="17"/>
        <end position="38"/>
    </location>
</feature>
<dbReference type="GO" id="GO:0009103">
    <property type="term" value="P:lipopolysaccharide biosynthetic process"/>
    <property type="evidence" value="ECO:0007669"/>
    <property type="project" value="UniProtKB-ARBA"/>
</dbReference>
<feature type="transmembrane region" description="Helical" evidence="8">
    <location>
        <begin position="177"/>
        <end position="197"/>
    </location>
</feature>
<keyword evidence="3" id="KW-0328">Glycosyltransferase</keyword>
<evidence type="ECO:0000256" key="3">
    <source>
        <dbReference type="ARBA" id="ARBA00022676"/>
    </source>
</evidence>
<reference evidence="10" key="1">
    <citation type="submission" date="2016-01" db="EMBL/GenBank/DDBJ databases">
        <authorList>
            <person name="Mcilroy J.S."/>
            <person name="Karst M S."/>
            <person name="Albertsen M."/>
        </authorList>
    </citation>
    <scope>NUCLEOTIDE SEQUENCE</scope>
    <source>
        <strain evidence="10">Cfx-K</strain>
    </source>
</reference>
<dbReference type="RefSeq" id="WP_095043255.1">
    <property type="nucleotide sequence ID" value="NZ_LN890655.1"/>
</dbReference>
<feature type="transmembrane region" description="Helical" evidence="8">
    <location>
        <begin position="353"/>
        <end position="371"/>
    </location>
</feature>
<keyword evidence="5 8" id="KW-0812">Transmembrane</keyword>